<accession>A0A4Y9YLW0</accession>
<dbReference type="CDD" id="cd21037">
    <property type="entry name" value="MLKL_NTD"/>
    <property type="match status" value="1"/>
</dbReference>
<protein>
    <recommendedName>
        <fullName evidence="2">Mixed lineage kinase domain-containing protein</fullName>
    </recommendedName>
</protein>
<dbReference type="GO" id="GO:0007166">
    <property type="term" value="P:cell surface receptor signaling pathway"/>
    <property type="evidence" value="ECO:0007669"/>
    <property type="project" value="InterPro"/>
</dbReference>
<evidence type="ECO:0000313" key="4">
    <source>
        <dbReference type="Proteomes" id="UP000298390"/>
    </source>
</evidence>
<reference evidence="3 4" key="1">
    <citation type="submission" date="2019-01" db="EMBL/GenBank/DDBJ databases">
        <title>Genome sequencing of the rare red list fungi Fomitopsis rosea.</title>
        <authorList>
            <person name="Buettner E."/>
            <person name="Kellner H."/>
        </authorList>
    </citation>
    <scope>NUCLEOTIDE SEQUENCE [LARGE SCALE GENOMIC DNA]</scope>
    <source>
        <strain evidence="3 4">DSM 105464</strain>
    </source>
</reference>
<dbReference type="AlphaFoldDB" id="A0A4Y9YLW0"/>
<dbReference type="InterPro" id="IPR054000">
    <property type="entry name" value="MLKL_N"/>
</dbReference>
<sequence>MSASPPTSGSTRSTSQAVVSAESTESAPVRDPLRNNISPLVTDVVANGLILLEVLQSVSGLIPAPPFLDTILSVVKWIVKTVQRVRLDKSRGLRLIRRVERLGEDLCAAVAYDPESVDALMARLVAGLLKALLQVYKRLEKYLTKKSVYRFVRYSKISDVIDGATETLDQAWKVFQFGSSLCLAQNVSRHGYNLKRLAIYDEKQYRLFHPGDIVCHRKIGGWPDDENPLGEEWEGVYLEKIPCEEWEDLRHERHVLVRKFDSEEQPGKDKSDPAKYVHALPVMYVVAFNSSRGDVVVLGYSHPLYDGERYYIVEPPAQQKPAGPDSITVELRVGGSASA</sequence>
<dbReference type="EMBL" id="SEKV01000157">
    <property type="protein sequence ID" value="TFY62683.1"/>
    <property type="molecule type" value="Genomic_DNA"/>
</dbReference>
<dbReference type="Proteomes" id="UP000298390">
    <property type="component" value="Unassembled WGS sequence"/>
</dbReference>
<evidence type="ECO:0000313" key="3">
    <source>
        <dbReference type="EMBL" id="TFY62683.1"/>
    </source>
</evidence>
<comment type="caution">
    <text evidence="3">The sequence shown here is derived from an EMBL/GenBank/DDBJ whole genome shotgun (WGS) entry which is preliminary data.</text>
</comment>
<name>A0A4Y9YLW0_9APHY</name>
<gene>
    <name evidence="3" type="ORF">EVJ58_g3707</name>
</gene>
<dbReference type="STRING" id="34475.A0A4Y9YLW0"/>
<proteinExistence type="predicted"/>
<feature type="domain" description="Mixed lineage kinase" evidence="2">
    <location>
        <begin position="69"/>
        <end position="175"/>
    </location>
</feature>
<evidence type="ECO:0000256" key="1">
    <source>
        <dbReference type="SAM" id="MobiDB-lite"/>
    </source>
</evidence>
<feature type="compositionally biased region" description="Low complexity" evidence="1">
    <location>
        <begin position="1"/>
        <end position="15"/>
    </location>
</feature>
<dbReference type="Gene3D" id="1.20.930.20">
    <property type="entry name" value="Adaptor protein Cbl, N-terminal domain"/>
    <property type="match status" value="1"/>
</dbReference>
<evidence type="ECO:0000259" key="2">
    <source>
        <dbReference type="Pfam" id="PF22215"/>
    </source>
</evidence>
<feature type="compositionally biased region" description="Polar residues" evidence="1">
    <location>
        <begin position="16"/>
        <end position="26"/>
    </location>
</feature>
<dbReference type="InterPro" id="IPR059179">
    <property type="entry name" value="MLKL-like_MCAfunc"/>
</dbReference>
<dbReference type="InterPro" id="IPR036537">
    <property type="entry name" value="Adaptor_Cbl_N_dom_sf"/>
</dbReference>
<organism evidence="3 4">
    <name type="scientific">Rhodofomes roseus</name>
    <dbReference type="NCBI Taxonomy" id="34475"/>
    <lineage>
        <taxon>Eukaryota</taxon>
        <taxon>Fungi</taxon>
        <taxon>Dikarya</taxon>
        <taxon>Basidiomycota</taxon>
        <taxon>Agaricomycotina</taxon>
        <taxon>Agaricomycetes</taxon>
        <taxon>Polyporales</taxon>
        <taxon>Rhodofomes</taxon>
    </lineage>
</organism>
<feature type="region of interest" description="Disordered" evidence="1">
    <location>
        <begin position="1"/>
        <end position="32"/>
    </location>
</feature>
<dbReference type="Pfam" id="PF22215">
    <property type="entry name" value="MLKL_N"/>
    <property type="match status" value="1"/>
</dbReference>